<protein>
    <submittedName>
        <fullName evidence="1">Uncharacterized protein</fullName>
    </submittedName>
</protein>
<evidence type="ECO:0000313" key="1">
    <source>
        <dbReference type="EMBL" id="MBC6995928.1"/>
    </source>
</evidence>
<dbReference type="AlphaFoldDB" id="A0A923PR43"/>
<dbReference type="EMBL" id="JACSIT010000142">
    <property type="protein sequence ID" value="MBC6995928.1"/>
    <property type="molecule type" value="Genomic_DNA"/>
</dbReference>
<keyword evidence="2" id="KW-1185">Reference proteome</keyword>
<dbReference type="RefSeq" id="WP_187467955.1">
    <property type="nucleotide sequence ID" value="NZ_JACSIT010000142.1"/>
</dbReference>
<proteinExistence type="predicted"/>
<accession>A0A923PR43</accession>
<evidence type="ECO:0000313" key="2">
    <source>
        <dbReference type="Proteomes" id="UP000650081"/>
    </source>
</evidence>
<dbReference type="Proteomes" id="UP000650081">
    <property type="component" value="Unassembled WGS sequence"/>
</dbReference>
<organism evidence="1 2">
    <name type="scientific">Neolewinella lacunae</name>
    <dbReference type="NCBI Taxonomy" id="1517758"/>
    <lineage>
        <taxon>Bacteria</taxon>
        <taxon>Pseudomonadati</taxon>
        <taxon>Bacteroidota</taxon>
        <taxon>Saprospiria</taxon>
        <taxon>Saprospirales</taxon>
        <taxon>Lewinellaceae</taxon>
        <taxon>Neolewinella</taxon>
    </lineage>
</organism>
<reference evidence="1" key="1">
    <citation type="submission" date="2020-08" db="EMBL/GenBank/DDBJ databases">
        <title>Lewinella bacteria from marine environments.</title>
        <authorList>
            <person name="Zhong Y."/>
        </authorList>
    </citation>
    <scope>NUCLEOTIDE SEQUENCE</scope>
    <source>
        <strain evidence="1">KCTC 42187</strain>
    </source>
</reference>
<name>A0A923PR43_9BACT</name>
<sequence>MKDFIWILVSTTCLILCSSCGDTHSDHQETNDSSTIKMTVEKRHGELFANITNNSQDGYITTLTKDGELDYNGIYAYDSLFCATGEIRLSSITDVFNLKLDTILSGEVKEYKLSLFTPFIAEVLDSTSIYTFKFWRSGFPNSIVNKFIVSARGTDGKHKFAHIATKTKRPNEGQYPPVATDLSVCRVLVPVESPN</sequence>
<gene>
    <name evidence="1" type="ORF">H9S92_17300</name>
</gene>
<comment type="caution">
    <text evidence="1">The sequence shown here is derived from an EMBL/GenBank/DDBJ whole genome shotgun (WGS) entry which is preliminary data.</text>
</comment>